<dbReference type="Pfam" id="PF13365">
    <property type="entry name" value="Trypsin_2"/>
    <property type="match status" value="1"/>
</dbReference>
<dbReference type="Gene3D" id="2.40.10.120">
    <property type="match status" value="1"/>
</dbReference>
<proteinExistence type="predicted"/>
<comment type="caution">
    <text evidence="1">The sequence shown here is derived from an EMBL/GenBank/DDBJ whole genome shotgun (WGS) entry which is preliminary data.</text>
</comment>
<accession>A0A1F8DW88</accession>
<name>A0A1F8DW88_9BACT</name>
<dbReference type="InterPro" id="IPR009003">
    <property type="entry name" value="Peptidase_S1_PA"/>
</dbReference>
<evidence type="ECO:0000313" key="1">
    <source>
        <dbReference type="EMBL" id="OGM92035.1"/>
    </source>
</evidence>
<dbReference type="SUPFAM" id="SSF50494">
    <property type="entry name" value="Trypsin-like serine proteases"/>
    <property type="match status" value="1"/>
</dbReference>
<sequence length="287" mass="31841">MRSRVKDDIIQDRYNSRRRGKTDKHIYKSKNEDSIFDPRAFIRGPGNSPSVVRTLIVKFLKNMFVNAIEKASRTMFPIFRLEKIGPTEGRIAVVGTGFFIGPDGKFATAAHVFDTANEKTEFQFRGWMPDKVFNPRLVIKEFKKDASNDLFIGQVDLETPDYLELSDELAPIGRSVCVSGYPLNSIKTTAAGLDVGGIRRYFQPTFVLDHAVIESPGKNGNKKHDGFLIRDIGLSGMSGGPIFDTEGLVLGIQAATISRENVIGVRKVDVHNGQAIKSSLFKSLLNS</sequence>
<organism evidence="1 2">
    <name type="scientific">Candidatus Wolfebacteria bacterium RIFCSPHIGHO2_01_FULL_48_22</name>
    <dbReference type="NCBI Taxonomy" id="1802555"/>
    <lineage>
        <taxon>Bacteria</taxon>
        <taxon>Candidatus Wolfeibacteriota</taxon>
    </lineage>
</organism>
<protein>
    <recommendedName>
        <fullName evidence="3">Serine protease</fullName>
    </recommendedName>
</protein>
<dbReference type="EMBL" id="MGIP01000004">
    <property type="protein sequence ID" value="OGM92035.1"/>
    <property type="molecule type" value="Genomic_DNA"/>
</dbReference>
<evidence type="ECO:0008006" key="3">
    <source>
        <dbReference type="Google" id="ProtNLM"/>
    </source>
</evidence>
<evidence type="ECO:0000313" key="2">
    <source>
        <dbReference type="Proteomes" id="UP000177029"/>
    </source>
</evidence>
<dbReference type="AlphaFoldDB" id="A0A1F8DW88"/>
<dbReference type="STRING" id="1802555.A2755_01550"/>
<dbReference type="Proteomes" id="UP000177029">
    <property type="component" value="Unassembled WGS sequence"/>
</dbReference>
<gene>
    <name evidence="1" type="ORF">A2755_01550</name>
</gene>
<reference evidence="1 2" key="1">
    <citation type="journal article" date="2016" name="Nat. Commun.">
        <title>Thousands of microbial genomes shed light on interconnected biogeochemical processes in an aquifer system.</title>
        <authorList>
            <person name="Anantharaman K."/>
            <person name="Brown C.T."/>
            <person name="Hug L.A."/>
            <person name="Sharon I."/>
            <person name="Castelle C.J."/>
            <person name="Probst A.J."/>
            <person name="Thomas B.C."/>
            <person name="Singh A."/>
            <person name="Wilkins M.J."/>
            <person name="Karaoz U."/>
            <person name="Brodie E.L."/>
            <person name="Williams K.H."/>
            <person name="Hubbard S.S."/>
            <person name="Banfield J.F."/>
        </authorList>
    </citation>
    <scope>NUCLEOTIDE SEQUENCE [LARGE SCALE GENOMIC DNA]</scope>
</reference>